<reference evidence="2 3" key="1">
    <citation type="submission" date="2019-03" db="EMBL/GenBank/DDBJ databases">
        <authorList>
            <person name="Nijsse B."/>
        </authorList>
    </citation>
    <scope>NUCLEOTIDE SEQUENCE [LARGE SCALE GENOMIC DNA]</scope>
    <source>
        <strain evidence="2">Desulfoluna butyratoxydans MSL71</strain>
    </source>
</reference>
<feature type="signal peptide" evidence="1">
    <location>
        <begin position="1"/>
        <end position="20"/>
    </location>
</feature>
<dbReference type="Proteomes" id="UP000507962">
    <property type="component" value="Unassembled WGS sequence"/>
</dbReference>
<dbReference type="EMBL" id="CAADHO010000004">
    <property type="protein sequence ID" value="VFQ44972.1"/>
    <property type="molecule type" value="Genomic_DNA"/>
</dbReference>
<feature type="chain" id="PRO_5020785370" evidence="1">
    <location>
        <begin position="21"/>
        <end position="434"/>
    </location>
</feature>
<gene>
    <name evidence="2" type="ORF">MSL71_26290</name>
</gene>
<dbReference type="Gene3D" id="1.25.40.10">
    <property type="entry name" value="Tetratricopeptide repeat domain"/>
    <property type="match status" value="1"/>
</dbReference>
<dbReference type="PROSITE" id="PS51257">
    <property type="entry name" value="PROKAR_LIPOPROTEIN"/>
    <property type="match status" value="1"/>
</dbReference>
<dbReference type="InterPro" id="IPR011990">
    <property type="entry name" value="TPR-like_helical_dom_sf"/>
</dbReference>
<dbReference type="RefSeq" id="WP_180141023.1">
    <property type="nucleotide sequence ID" value="NZ_CAADHO010000004.1"/>
</dbReference>
<organism evidence="2 3">
    <name type="scientific">Desulfoluna butyratoxydans</name>
    <dbReference type="NCBI Taxonomy" id="231438"/>
    <lineage>
        <taxon>Bacteria</taxon>
        <taxon>Pseudomonadati</taxon>
        <taxon>Thermodesulfobacteriota</taxon>
        <taxon>Desulfobacteria</taxon>
        <taxon>Desulfobacterales</taxon>
        <taxon>Desulfolunaceae</taxon>
        <taxon>Desulfoluna</taxon>
    </lineage>
</organism>
<evidence type="ECO:0000313" key="2">
    <source>
        <dbReference type="EMBL" id="VFQ44972.1"/>
    </source>
</evidence>
<proteinExistence type="predicted"/>
<sequence length="434" mass="48016">MKRLVLLVALLIATTGCAPKFDYANLDSLLKAGDCVASKEMIKTRQSDYGSHAQLLYHLDCAMIYYECGDLKNAAAEFSEADEMAQALWTKSLSAGAASYLVNDLVIDYPGEDFERALINLMAAFTYIRDGNYESALVECRKLNTLLTEYNDQYEKKNVYKEDALGRYISGILSEIDGEYSEAYIYYYEALRAYKDYNTAYGTPTPPSLYADLLRVAVPADRLSEAKKLTKGFTGTTPSYRSARKKGRVIYVQLNGKAPKKVEDKITHMAPTGPISIAFPRYVTFPRGCTDSSLTLKDDKGNTLTSPATVAEDITAIAVKNLDDRKTRIWTKTIARAVAKQVAVHAAAKEIEKEQGEFAGMLAQLAGQVAASATEKADTRSWRTLPGQIFLTSRFVEPGEYKAFAGNCSVVDTYLETINVKAGQTVFVFNHTMH</sequence>
<evidence type="ECO:0000256" key="1">
    <source>
        <dbReference type="SAM" id="SignalP"/>
    </source>
</evidence>
<keyword evidence="1" id="KW-0732">Signal</keyword>
<dbReference type="AlphaFoldDB" id="A0A4U8YSZ4"/>
<evidence type="ECO:0000313" key="3">
    <source>
        <dbReference type="Proteomes" id="UP000507962"/>
    </source>
</evidence>
<name>A0A4U8YSZ4_9BACT</name>
<accession>A0A4U8YSZ4</accession>
<keyword evidence="3" id="KW-1185">Reference proteome</keyword>
<dbReference type="SUPFAM" id="SSF48452">
    <property type="entry name" value="TPR-like"/>
    <property type="match status" value="1"/>
</dbReference>
<protein>
    <submittedName>
        <fullName evidence="2">Tetratricopeptide-like helical domain</fullName>
    </submittedName>
</protein>